<comment type="caution">
    <text evidence="1">The sequence shown here is derived from an EMBL/GenBank/DDBJ whole genome shotgun (WGS) entry which is preliminary data.</text>
</comment>
<dbReference type="AlphaFoldDB" id="A0A8X7W5T7"/>
<organism evidence="1 2">
    <name type="scientific">Brassica carinata</name>
    <name type="common">Ethiopian mustard</name>
    <name type="synonym">Abyssinian cabbage</name>
    <dbReference type="NCBI Taxonomy" id="52824"/>
    <lineage>
        <taxon>Eukaryota</taxon>
        <taxon>Viridiplantae</taxon>
        <taxon>Streptophyta</taxon>
        <taxon>Embryophyta</taxon>
        <taxon>Tracheophyta</taxon>
        <taxon>Spermatophyta</taxon>
        <taxon>Magnoliopsida</taxon>
        <taxon>eudicotyledons</taxon>
        <taxon>Gunneridae</taxon>
        <taxon>Pentapetalae</taxon>
        <taxon>rosids</taxon>
        <taxon>malvids</taxon>
        <taxon>Brassicales</taxon>
        <taxon>Brassicaceae</taxon>
        <taxon>Brassiceae</taxon>
        <taxon>Brassica</taxon>
    </lineage>
</organism>
<name>A0A8X7W5T7_BRACI</name>
<accession>A0A8X7W5T7</accession>
<keyword evidence="2" id="KW-1185">Reference proteome</keyword>
<evidence type="ECO:0000313" key="2">
    <source>
        <dbReference type="Proteomes" id="UP000886595"/>
    </source>
</evidence>
<sequence length="152" mass="16154">MPAASSAEKVIGGLPSGMVGQRLAVTAFLRNSFTNLTESLQGGDPPMITSLGLERVEVSMQIVGLAAIRDDRLWLRFGNVSGIQRIELACGATDPVRLSTGGTDCRLSDFRRSSLGFSVVDGAGEGVVLIVKILRRDFGFSSSEVESSSWCD</sequence>
<gene>
    <name evidence="1" type="ORF">Bca52824_016123</name>
</gene>
<reference evidence="1 2" key="1">
    <citation type="submission" date="2020-02" db="EMBL/GenBank/DDBJ databases">
        <authorList>
            <person name="Ma Q."/>
            <person name="Huang Y."/>
            <person name="Song X."/>
            <person name="Pei D."/>
        </authorList>
    </citation>
    <scope>NUCLEOTIDE SEQUENCE [LARGE SCALE GENOMIC DNA]</scope>
    <source>
        <strain evidence="1">Sxm20200214</strain>
        <tissue evidence="1">Leaf</tissue>
    </source>
</reference>
<dbReference type="EMBL" id="JAAMPC010000003">
    <property type="protein sequence ID" value="KAG2322910.1"/>
    <property type="molecule type" value="Genomic_DNA"/>
</dbReference>
<protein>
    <submittedName>
        <fullName evidence="1">Uncharacterized protein</fullName>
    </submittedName>
</protein>
<evidence type="ECO:0000313" key="1">
    <source>
        <dbReference type="EMBL" id="KAG2322910.1"/>
    </source>
</evidence>
<proteinExistence type="predicted"/>
<dbReference type="Proteomes" id="UP000886595">
    <property type="component" value="Unassembled WGS sequence"/>
</dbReference>